<dbReference type="CDD" id="cd00077">
    <property type="entry name" value="HDc"/>
    <property type="match status" value="1"/>
</dbReference>
<feature type="domain" description="HD-GYP" evidence="2">
    <location>
        <begin position="9"/>
        <end position="195"/>
    </location>
</feature>
<dbReference type="InterPro" id="IPR003607">
    <property type="entry name" value="HD/PDEase_dom"/>
</dbReference>
<keyword evidence="4" id="KW-1185">Reference proteome</keyword>
<dbReference type="PANTHER" id="PTHR43155:SF2">
    <property type="entry name" value="CYCLIC DI-GMP PHOSPHODIESTERASE PA4108"/>
    <property type="match status" value="1"/>
</dbReference>
<reference evidence="4" key="1">
    <citation type="journal article" date="2019" name="Int. J. Syst. Evol. Microbiol.">
        <title>The Global Catalogue of Microorganisms (GCM) 10K type strain sequencing project: providing services to taxonomists for standard genome sequencing and annotation.</title>
        <authorList>
            <consortium name="The Broad Institute Genomics Platform"/>
            <consortium name="The Broad Institute Genome Sequencing Center for Infectious Disease"/>
            <person name="Wu L."/>
            <person name="Ma J."/>
        </authorList>
    </citation>
    <scope>NUCLEOTIDE SEQUENCE [LARGE SCALE GENOMIC DNA]</scope>
    <source>
        <strain evidence="4">PCU 280</strain>
    </source>
</reference>
<dbReference type="Proteomes" id="UP001596233">
    <property type="component" value="Unassembled WGS sequence"/>
</dbReference>
<dbReference type="PROSITE" id="PS51831">
    <property type="entry name" value="HD"/>
    <property type="match status" value="1"/>
</dbReference>
<dbReference type="InterPro" id="IPR006674">
    <property type="entry name" value="HD_domain"/>
</dbReference>
<dbReference type="EC" id="3.1.4.-" evidence="3"/>
<dbReference type="EMBL" id="JBHSTE010000004">
    <property type="protein sequence ID" value="MFC6333536.1"/>
    <property type="molecule type" value="Genomic_DNA"/>
</dbReference>
<dbReference type="Gene3D" id="1.10.3210.10">
    <property type="entry name" value="Hypothetical protein af1432"/>
    <property type="match status" value="1"/>
</dbReference>
<evidence type="ECO:0000313" key="4">
    <source>
        <dbReference type="Proteomes" id="UP001596233"/>
    </source>
</evidence>
<keyword evidence="3" id="KW-0378">Hydrolase</keyword>
<dbReference type="InterPro" id="IPR037522">
    <property type="entry name" value="HD_GYP_dom"/>
</dbReference>
<dbReference type="InterPro" id="IPR006675">
    <property type="entry name" value="HDIG_dom"/>
</dbReference>
<proteinExistence type="predicted"/>
<dbReference type="SUPFAM" id="SSF109604">
    <property type="entry name" value="HD-domain/PDEase-like"/>
    <property type="match status" value="1"/>
</dbReference>
<dbReference type="SMART" id="SM00471">
    <property type="entry name" value="HDc"/>
    <property type="match status" value="1"/>
</dbReference>
<dbReference type="PROSITE" id="PS51832">
    <property type="entry name" value="HD_GYP"/>
    <property type="match status" value="1"/>
</dbReference>
<evidence type="ECO:0000259" key="2">
    <source>
        <dbReference type="PROSITE" id="PS51832"/>
    </source>
</evidence>
<name>A0ABW1V7X1_9BACL</name>
<organism evidence="3 4">
    <name type="scientific">Paenibacillus septentrionalis</name>
    <dbReference type="NCBI Taxonomy" id="429342"/>
    <lineage>
        <taxon>Bacteria</taxon>
        <taxon>Bacillati</taxon>
        <taxon>Bacillota</taxon>
        <taxon>Bacilli</taxon>
        <taxon>Bacillales</taxon>
        <taxon>Paenibacillaceae</taxon>
        <taxon>Paenibacillus</taxon>
    </lineage>
</organism>
<protein>
    <submittedName>
        <fullName evidence="3">HD-GYP domain-containing protein</fullName>
        <ecNumber evidence="3">3.1.4.-</ecNumber>
    </submittedName>
</protein>
<feature type="domain" description="HD" evidence="1">
    <location>
        <begin position="31"/>
        <end position="155"/>
    </location>
</feature>
<dbReference type="GO" id="GO:0016787">
    <property type="term" value="F:hydrolase activity"/>
    <property type="evidence" value="ECO:0007669"/>
    <property type="project" value="UniProtKB-KW"/>
</dbReference>
<dbReference type="RefSeq" id="WP_379235107.1">
    <property type="nucleotide sequence ID" value="NZ_JBHSTE010000004.1"/>
</dbReference>
<evidence type="ECO:0000259" key="1">
    <source>
        <dbReference type="PROSITE" id="PS51831"/>
    </source>
</evidence>
<comment type="caution">
    <text evidence="3">The sequence shown here is derived from an EMBL/GenBank/DDBJ whole genome shotgun (WGS) entry which is preliminary data.</text>
</comment>
<dbReference type="NCBIfam" id="TIGR00277">
    <property type="entry name" value="HDIG"/>
    <property type="match status" value="1"/>
</dbReference>
<evidence type="ECO:0000313" key="3">
    <source>
        <dbReference type="EMBL" id="MFC6333536.1"/>
    </source>
</evidence>
<dbReference type="PANTHER" id="PTHR43155">
    <property type="entry name" value="CYCLIC DI-GMP PHOSPHODIESTERASE PA4108-RELATED"/>
    <property type="match status" value="1"/>
</dbReference>
<dbReference type="Pfam" id="PF13487">
    <property type="entry name" value="HD_5"/>
    <property type="match status" value="1"/>
</dbReference>
<sequence>MLTAKEEKHKQSSATQASVYMEKLQRKSSCTFKHCTRLAQLADTFAAALGLSAKERDQLIQGCYLHDIGKLSTPSSVLNKEQALSDQEWNSMKKHPVQGARLAMSFYEEIDNRVLETILFHHERWDGQGYPNGLSGENIPYFARICAVLDAYDSMVSDRCYRKGLSSSHAIDELMRNSGTQFDPILVRCFIKSCI</sequence>
<gene>
    <name evidence="3" type="ORF">ACFP56_12975</name>
</gene>
<accession>A0ABW1V7X1</accession>